<dbReference type="Proteomes" id="UP000015104">
    <property type="component" value="Unassembled WGS sequence"/>
</dbReference>
<feature type="region of interest" description="Disordered" evidence="1">
    <location>
        <begin position="1"/>
        <end position="32"/>
    </location>
</feature>
<feature type="compositionally biased region" description="Polar residues" evidence="1">
    <location>
        <begin position="1"/>
        <end position="10"/>
    </location>
</feature>
<reference evidence="2" key="2">
    <citation type="submission" date="2015-06" db="UniProtKB">
        <authorList>
            <consortium name="EnsemblMetazoa"/>
        </authorList>
    </citation>
    <scope>IDENTIFICATION</scope>
</reference>
<sequence length="32" mass="3387">MNYSGSTGNSGPKKASKQEKASITAQDPFEIN</sequence>
<reference evidence="3" key="1">
    <citation type="submission" date="2011-08" db="EMBL/GenBank/DDBJ databases">
        <authorList>
            <person name="Rombauts S."/>
        </authorList>
    </citation>
    <scope>NUCLEOTIDE SEQUENCE</scope>
    <source>
        <strain evidence="3">London</strain>
    </source>
</reference>
<dbReference type="AlphaFoldDB" id="T1KU09"/>
<dbReference type="EMBL" id="CAEY01000548">
    <property type="status" value="NOT_ANNOTATED_CDS"/>
    <property type="molecule type" value="Genomic_DNA"/>
</dbReference>
<evidence type="ECO:0000313" key="2">
    <source>
        <dbReference type="EnsemblMetazoa" id="tetur21g01700.1"/>
    </source>
</evidence>
<dbReference type="HOGENOM" id="CLU_3392826_0_0_1"/>
<proteinExistence type="predicted"/>
<accession>T1KU09</accession>
<protein>
    <submittedName>
        <fullName evidence="2">Uncharacterized protein</fullName>
    </submittedName>
</protein>
<name>T1KU09_TETUR</name>
<keyword evidence="3" id="KW-1185">Reference proteome</keyword>
<evidence type="ECO:0000256" key="1">
    <source>
        <dbReference type="SAM" id="MobiDB-lite"/>
    </source>
</evidence>
<evidence type="ECO:0000313" key="3">
    <source>
        <dbReference type="Proteomes" id="UP000015104"/>
    </source>
</evidence>
<dbReference type="EnsemblMetazoa" id="tetur21g01700.1">
    <property type="protein sequence ID" value="tetur21g01700.1"/>
    <property type="gene ID" value="tetur21g01700"/>
</dbReference>
<organism evidence="2 3">
    <name type="scientific">Tetranychus urticae</name>
    <name type="common">Two-spotted spider mite</name>
    <dbReference type="NCBI Taxonomy" id="32264"/>
    <lineage>
        <taxon>Eukaryota</taxon>
        <taxon>Metazoa</taxon>
        <taxon>Ecdysozoa</taxon>
        <taxon>Arthropoda</taxon>
        <taxon>Chelicerata</taxon>
        <taxon>Arachnida</taxon>
        <taxon>Acari</taxon>
        <taxon>Acariformes</taxon>
        <taxon>Trombidiformes</taxon>
        <taxon>Prostigmata</taxon>
        <taxon>Eleutherengona</taxon>
        <taxon>Raphignathae</taxon>
        <taxon>Tetranychoidea</taxon>
        <taxon>Tetranychidae</taxon>
        <taxon>Tetranychus</taxon>
    </lineage>
</organism>